<dbReference type="GO" id="GO:0016747">
    <property type="term" value="F:acyltransferase activity, transferring groups other than amino-acyl groups"/>
    <property type="evidence" value="ECO:0007669"/>
    <property type="project" value="InterPro"/>
</dbReference>
<dbReference type="InterPro" id="IPR005321">
    <property type="entry name" value="Peptidase_S58_DmpA"/>
</dbReference>
<dbReference type="PROSITE" id="PS51186">
    <property type="entry name" value="GNAT"/>
    <property type="match status" value="1"/>
</dbReference>
<dbReference type="Pfam" id="PF03576">
    <property type="entry name" value="Peptidase_S58"/>
    <property type="match status" value="1"/>
</dbReference>
<dbReference type="Pfam" id="PF00583">
    <property type="entry name" value="Acetyltransf_1"/>
    <property type="match status" value="1"/>
</dbReference>
<keyword evidence="4" id="KW-1185">Reference proteome</keyword>
<dbReference type="CDD" id="cd02253">
    <property type="entry name" value="DmpA"/>
    <property type="match status" value="1"/>
</dbReference>
<dbReference type="PANTHER" id="PTHR36512:SF3">
    <property type="entry name" value="BLR5678 PROTEIN"/>
    <property type="match status" value="1"/>
</dbReference>
<evidence type="ECO:0000259" key="2">
    <source>
        <dbReference type="PROSITE" id="PS51186"/>
    </source>
</evidence>
<dbReference type="SUPFAM" id="SSF56266">
    <property type="entry name" value="DmpA/ArgJ-like"/>
    <property type="match status" value="1"/>
</dbReference>
<comment type="caution">
    <text evidence="3">The sequence shown here is derived from an EMBL/GenBank/DDBJ whole genome shotgun (WGS) entry which is preliminary data.</text>
</comment>
<dbReference type="SUPFAM" id="SSF55729">
    <property type="entry name" value="Acyl-CoA N-acyltransferases (Nat)"/>
    <property type="match status" value="1"/>
</dbReference>
<name>A0AAE3ATJ9_9FIRM</name>
<comment type="similarity">
    <text evidence="1">Belongs to the peptidase S58 family.</text>
</comment>
<dbReference type="Gene3D" id="3.60.70.12">
    <property type="entry name" value="L-amino peptidase D-ALA esterase/amidase"/>
    <property type="match status" value="1"/>
</dbReference>
<dbReference type="Gene3D" id="3.40.630.30">
    <property type="match status" value="1"/>
</dbReference>
<dbReference type="CDD" id="cd04301">
    <property type="entry name" value="NAT_SF"/>
    <property type="match status" value="1"/>
</dbReference>
<dbReference type="InterPro" id="IPR000182">
    <property type="entry name" value="GNAT_dom"/>
</dbReference>
<evidence type="ECO:0000313" key="4">
    <source>
        <dbReference type="Proteomes" id="UP001199355"/>
    </source>
</evidence>
<sequence>MKDEIFFRDKLEDEWEANEVYAILSECDKDFEPPLSERGSTVQKTWEKKSGDGVRNYFNEVAKQHTLLLKREKKIIAFLSFRSMEECEALKDYRDICYFTTLCIRKEYRGQGLALVLYQKAKEYVEESSRYTVMALRTWSTNKAQLHLMEKMDFHCETRLKNDRGEGIDTLYFVKEITGKGIRAYGYTIGNCKCGIRNTITDVPGVKVGHYTVRKGKNQTGVTVIIPCDGFVYERKPLAAVYALNGFGKTQGTVQIEELGVLETPIALTNTLNVGKAADGLVTFTEKECRKNGKELVSVNPVVGETNDSRINQITERVIEAEDVLFAIEHAEKNFKQGAVGAGRGTVCFGLKGGIGSASRILMFGGKEYTIGVLVQSNFGKTQDLTVAGVPVGRQICTKIQNSAKEDKGSIMVIVGTDLPLGERQLKRVLKRAAVGLIRTGSFMGHGSGDVFIGFTNANGIPDTKEEQFHIMKYFPENQLDKVFRLVAEAVEESILNSLTCAKAMPGRDGEIYHSLSEFL</sequence>
<dbReference type="PANTHER" id="PTHR36512">
    <property type="entry name" value="D-AMINOPEPTIDASE"/>
    <property type="match status" value="1"/>
</dbReference>
<proteinExistence type="inferred from homology"/>
<dbReference type="EC" id="2.3.1.-" evidence="3"/>
<dbReference type="RefSeq" id="WP_308728149.1">
    <property type="nucleotide sequence ID" value="NZ_JAJEQF010000015.1"/>
</dbReference>
<evidence type="ECO:0000313" key="3">
    <source>
        <dbReference type="EMBL" id="MCC2167504.1"/>
    </source>
</evidence>
<dbReference type="AlphaFoldDB" id="A0AAE3ATJ9"/>
<keyword evidence="3" id="KW-0808">Transferase</keyword>
<gene>
    <name evidence="3" type="ORF">LKD45_07300</name>
</gene>
<protein>
    <submittedName>
        <fullName evidence="3">GNAT family N-acetyltransferase</fullName>
        <ecNumber evidence="3">2.3.1.-</ecNumber>
    </submittedName>
</protein>
<reference evidence="3 4" key="1">
    <citation type="submission" date="2021-10" db="EMBL/GenBank/DDBJ databases">
        <title>Anaerobic single-cell dispensing facilitates the cultivation of human gut bacteria.</title>
        <authorList>
            <person name="Afrizal A."/>
        </authorList>
    </citation>
    <scope>NUCLEOTIDE SEQUENCE [LARGE SCALE GENOMIC DNA]</scope>
    <source>
        <strain evidence="3 4">CLA-AA-H244</strain>
    </source>
</reference>
<accession>A0AAE3ATJ9</accession>
<dbReference type="Proteomes" id="UP001199355">
    <property type="component" value="Unassembled WGS sequence"/>
</dbReference>
<feature type="domain" description="N-acetyltransferase" evidence="2">
    <location>
        <begin position="5"/>
        <end position="178"/>
    </location>
</feature>
<keyword evidence="3" id="KW-0012">Acyltransferase</keyword>
<organism evidence="3 4">
    <name type="scientific">Gallintestinimicrobium propionicum</name>
    <dbReference type="NCBI Taxonomy" id="2981770"/>
    <lineage>
        <taxon>Bacteria</taxon>
        <taxon>Bacillati</taxon>
        <taxon>Bacillota</taxon>
        <taxon>Clostridia</taxon>
        <taxon>Lachnospirales</taxon>
        <taxon>Lachnospiraceae</taxon>
        <taxon>Gallintestinimicrobium</taxon>
    </lineage>
</organism>
<dbReference type="InterPro" id="IPR016117">
    <property type="entry name" value="ArgJ-like_dom_sf"/>
</dbReference>
<dbReference type="InterPro" id="IPR016181">
    <property type="entry name" value="Acyl_CoA_acyltransferase"/>
</dbReference>
<dbReference type="EMBL" id="JAJEQF010000015">
    <property type="protein sequence ID" value="MCC2167504.1"/>
    <property type="molecule type" value="Genomic_DNA"/>
</dbReference>
<dbReference type="GO" id="GO:0004177">
    <property type="term" value="F:aminopeptidase activity"/>
    <property type="evidence" value="ECO:0007669"/>
    <property type="project" value="TreeGrafter"/>
</dbReference>
<evidence type="ECO:0000256" key="1">
    <source>
        <dbReference type="ARBA" id="ARBA00007068"/>
    </source>
</evidence>